<name>A0A7W6DG82_9SPHN</name>
<keyword evidence="6" id="KW-1185">Reference proteome</keyword>
<evidence type="ECO:0000256" key="1">
    <source>
        <dbReference type="ARBA" id="ARBA00023015"/>
    </source>
</evidence>
<dbReference type="Pfam" id="PF00392">
    <property type="entry name" value="GntR"/>
    <property type="match status" value="1"/>
</dbReference>
<dbReference type="Gene3D" id="1.20.120.530">
    <property type="entry name" value="GntR ligand-binding domain-like"/>
    <property type="match status" value="1"/>
</dbReference>
<feature type="domain" description="HTH gntR-type" evidence="4">
    <location>
        <begin position="5"/>
        <end position="72"/>
    </location>
</feature>
<keyword evidence="2 5" id="KW-0238">DNA-binding</keyword>
<dbReference type="InterPro" id="IPR008920">
    <property type="entry name" value="TF_FadR/GntR_C"/>
</dbReference>
<evidence type="ECO:0000313" key="6">
    <source>
        <dbReference type="Proteomes" id="UP000552757"/>
    </source>
</evidence>
<dbReference type="Pfam" id="PF07729">
    <property type="entry name" value="FCD"/>
    <property type="match status" value="1"/>
</dbReference>
<dbReference type="SUPFAM" id="SSF46785">
    <property type="entry name" value="Winged helix' DNA-binding domain"/>
    <property type="match status" value="1"/>
</dbReference>
<dbReference type="SMART" id="SM00895">
    <property type="entry name" value="FCD"/>
    <property type="match status" value="1"/>
</dbReference>
<reference evidence="5 6" key="1">
    <citation type="submission" date="2020-08" db="EMBL/GenBank/DDBJ databases">
        <title>Genomic Encyclopedia of Type Strains, Phase IV (KMG-IV): sequencing the most valuable type-strain genomes for metagenomic binning, comparative biology and taxonomic classification.</title>
        <authorList>
            <person name="Goeker M."/>
        </authorList>
    </citation>
    <scope>NUCLEOTIDE SEQUENCE [LARGE SCALE GENOMIC DNA]</scope>
    <source>
        <strain evidence="5 6">DSM 29348</strain>
    </source>
</reference>
<keyword evidence="1" id="KW-0805">Transcription regulation</keyword>
<evidence type="ECO:0000256" key="3">
    <source>
        <dbReference type="ARBA" id="ARBA00023163"/>
    </source>
</evidence>
<dbReference type="SUPFAM" id="SSF48008">
    <property type="entry name" value="GntR ligand-binding domain-like"/>
    <property type="match status" value="1"/>
</dbReference>
<evidence type="ECO:0000259" key="4">
    <source>
        <dbReference type="PROSITE" id="PS50949"/>
    </source>
</evidence>
<sequence>MTKKLSLTERAYRQLRDDLLTCRLVPGAKINIKDITATQGFSLGAVREALSRLTSEGFVTQDDARGFRVTPISISDLTDLVRVRSDIEGQCLRRAIERGGLDWEAAIVSAAHRLSKTPTRDPREAARLNEDYADAHAAFHQALVAACDSPWLLRMRDWLYAQSERYRYLTVPLAHGDRDLTDEHAQIVDAVLARDADRAVALLTDHLMATALLLIETRTELGGPYAELVILSDRAV</sequence>
<organism evidence="5 6">
    <name type="scientific">Sphingobium fontiphilum</name>
    <dbReference type="NCBI Taxonomy" id="944425"/>
    <lineage>
        <taxon>Bacteria</taxon>
        <taxon>Pseudomonadati</taxon>
        <taxon>Pseudomonadota</taxon>
        <taxon>Alphaproteobacteria</taxon>
        <taxon>Sphingomonadales</taxon>
        <taxon>Sphingomonadaceae</taxon>
        <taxon>Sphingobium</taxon>
    </lineage>
</organism>
<dbReference type="AlphaFoldDB" id="A0A7W6DG82"/>
<accession>A0A7W6DG82</accession>
<dbReference type="SMART" id="SM00345">
    <property type="entry name" value="HTH_GNTR"/>
    <property type="match status" value="1"/>
</dbReference>
<comment type="caution">
    <text evidence="5">The sequence shown here is derived from an EMBL/GenBank/DDBJ whole genome shotgun (WGS) entry which is preliminary data.</text>
</comment>
<evidence type="ECO:0000256" key="2">
    <source>
        <dbReference type="ARBA" id="ARBA00023125"/>
    </source>
</evidence>
<protein>
    <submittedName>
        <fullName evidence="5">DNA-binding GntR family transcriptional regulator</fullName>
    </submittedName>
</protein>
<dbReference type="InterPro" id="IPR036390">
    <property type="entry name" value="WH_DNA-bd_sf"/>
</dbReference>
<dbReference type="InterPro" id="IPR036388">
    <property type="entry name" value="WH-like_DNA-bd_sf"/>
</dbReference>
<evidence type="ECO:0000313" key="5">
    <source>
        <dbReference type="EMBL" id="MBB3982014.1"/>
    </source>
</evidence>
<dbReference type="Gene3D" id="1.10.10.10">
    <property type="entry name" value="Winged helix-like DNA-binding domain superfamily/Winged helix DNA-binding domain"/>
    <property type="match status" value="1"/>
</dbReference>
<dbReference type="PANTHER" id="PTHR43537">
    <property type="entry name" value="TRANSCRIPTIONAL REGULATOR, GNTR FAMILY"/>
    <property type="match status" value="1"/>
</dbReference>
<dbReference type="Proteomes" id="UP000552757">
    <property type="component" value="Unassembled WGS sequence"/>
</dbReference>
<keyword evidence="3" id="KW-0804">Transcription</keyword>
<dbReference type="PANTHER" id="PTHR43537:SF20">
    <property type="entry name" value="HTH-TYPE TRANSCRIPTIONAL REPRESSOR GLAR"/>
    <property type="match status" value="1"/>
</dbReference>
<proteinExistence type="predicted"/>
<dbReference type="InterPro" id="IPR000524">
    <property type="entry name" value="Tscrpt_reg_HTH_GntR"/>
</dbReference>
<dbReference type="GO" id="GO:0003700">
    <property type="term" value="F:DNA-binding transcription factor activity"/>
    <property type="evidence" value="ECO:0007669"/>
    <property type="project" value="InterPro"/>
</dbReference>
<dbReference type="EMBL" id="JACIEB010000003">
    <property type="protein sequence ID" value="MBB3982014.1"/>
    <property type="molecule type" value="Genomic_DNA"/>
</dbReference>
<gene>
    <name evidence="5" type="ORF">GGR44_001673</name>
</gene>
<dbReference type="PROSITE" id="PS50949">
    <property type="entry name" value="HTH_GNTR"/>
    <property type="match status" value="1"/>
</dbReference>
<dbReference type="InterPro" id="IPR011711">
    <property type="entry name" value="GntR_C"/>
</dbReference>
<dbReference type="RefSeq" id="WP_246344404.1">
    <property type="nucleotide sequence ID" value="NZ_JACIEB010000003.1"/>
</dbReference>
<dbReference type="GO" id="GO:0003677">
    <property type="term" value="F:DNA binding"/>
    <property type="evidence" value="ECO:0007669"/>
    <property type="project" value="UniProtKB-KW"/>
</dbReference>